<gene>
    <name evidence="2" type="ORF">V2S66_22240</name>
</gene>
<dbReference type="InterPro" id="IPR024975">
    <property type="entry name" value="NOV_C"/>
</dbReference>
<protein>
    <submittedName>
        <fullName evidence="2">DUF3883 domain-containing protein</fullName>
    </submittedName>
</protein>
<evidence type="ECO:0000313" key="3">
    <source>
        <dbReference type="Proteomes" id="UP001344658"/>
    </source>
</evidence>
<sequence>MLPASGTARVRALLTTHSEFSDITPTQYDSAYAWIRETGLASDLQSSEPAPRRVFESAVARSGAPWLPDADILVRGPAELPDDALRAAQVLGISEGDAYAQIRMAWGKVDTAERSRIGLAGELALVALLAASVQGRVDHVAARSDGHGYDIAVAADLACAHLEVKSTTRRARLTVYLSRNEFETMRHDPAWQLVALRLGQEMEPKAIATVPKEWITAQAPGDRNSYGRWESCRLDVPPGVPVPGIPSIASLLVEDSSELLTGAAGWPG</sequence>
<dbReference type="Proteomes" id="UP001344658">
    <property type="component" value="Unassembled WGS sequence"/>
</dbReference>
<dbReference type="EMBL" id="JAZEWV010000020">
    <property type="protein sequence ID" value="MEE4544682.1"/>
    <property type="molecule type" value="Genomic_DNA"/>
</dbReference>
<name>A0ABU7PFT9_9ACTN</name>
<evidence type="ECO:0000313" key="2">
    <source>
        <dbReference type="EMBL" id="MEE4544682.1"/>
    </source>
</evidence>
<reference evidence="2 3" key="1">
    <citation type="submission" date="2023-12" db="EMBL/GenBank/DDBJ databases">
        <title>Streptomyces sp. V4-01.</title>
        <authorList>
            <person name="Somphong A."/>
            <person name="Phongsopitanun W."/>
        </authorList>
    </citation>
    <scope>NUCLEOTIDE SEQUENCE [LARGE SCALE GENOMIC DNA]</scope>
    <source>
        <strain evidence="2 3">V4-01</strain>
    </source>
</reference>
<keyword evidence="3" id="KW-1185">Reference proteome</keyword>
<accession>A0ABU7PFT9</accession>
<dbReference type="RefSeq" id="WP_330797696.1">
    <property type="nucleotide sequence ID" value="NZ_JAZEWV010000020.1"/>
</dbReference>
<dbReference type="Pfam" id="PF13020">
    <property type="entry name" value="NOV_C"/>
    <property type="match status" value="1"/>
</dbReference>
<proteinExistence type="predicted"/>
<comment type="caution">
    <text evidence="2">The sequence shown here is derived from an EMBL/GenBank/DDBJ whole genome shotgun (WGS) entry which is preliminary data.</text>
</comment>
<organism evidence="2 3">
    <name type="scientific">Actinacidiphila polyblastidii</name>
    <dbReference type="NCBI Taxonomy" id="3110430"/>
    <lineage>
        <taxon>Bacteria</taxon>
        <taxon>Bacillati</taxon>
        <taxon>Actinomycetota</taxon>
        <taxon>Actinomycetes</taxon>
        <taxon>Kitasatosporales</taxon>
        <taxon>Streptomycetaceae</taxon>
        <taxon>Actinacidiphila</taxon>
    </lineage>
</organism>
<feature type="domain" description="Protein NO VEIN C-terminal" evidence="1">
    <location>
        <begin position="129"/>
        <end position="188"/>
    </location>
</feature>
<evidence type="ECO:0000259" key="1">
    <source>
        <dbReference type="Pfam" id="PF13020"/>
    </source>
</evidence>